<accession>A0A418IEU2</accession>
<keyword evidence="1" id="KW-0812">Transmembrane</keyword>
<evidence type="ECO:0000313" key="3">
    <source>
        <dbReference type="EMBL" id="RIN00329.1"/>
    </source>
</evidence>
<dbReference type="RefSeq" id="WP_119605258.1">
    <property type="nucleotide sequence ID" value="NZ_QXUF01000056.1"/>
</dbReference>
<feature type="transmembrane region" description="Helical" evidence="1">
    <location>
        <begin position="16"/>
        <end position="39"/>
    </location>
</feature>
<dbReference type="PANTHER" id="PTHR34473:SF2">
    <property type="entry name" value="UPF0699 TRANSMEMBRANE PROTEIN YDBT"/>
    <property type="match status" value="1"/>
</dbReference>
<dbReference type="OrthoDB" id="2417924at2"/>
<dbReference type="PANTHER" id="PTHR34473">
    <property type="entry name" value="UPF0699 TRANSMEMBRANE PROTEIN YDBS"/>
    <property type="match status" value="1"/>
</dbReference>
<proteinExistence type="predicted"/>
<dbReference type="EMBL" id="QXUF01000056">
    <property type="protein sequence ID" value="RIN00329.1"/>
    <property type="molecule type" value="Genomic_DNA"/>
</dbReference>
<keyword evidence="1" id="KW-1133">Transmembrane helix</keyword>
<name>A0A418IEU2_9STAP</name>
<dbReference type="InterPro" id="IPR005182">
    <property type="entry name" value="YdbS-like_PH"/>
</dbReference>
<organism evidence="3 4">
    <name type="scientific">Staphylococcus shinii</name>
    <dbReference type="NCBI Taxonomy" id="2912228"/>
    <lineage>
        <taxon>Bacteria</taxon>
        <taxon>Bacillati</taxon>
        <taxon>Bacillota</taxon>
        <taxon>Bacilli</taxon>
        <taxon>Bacillales</taxon>
        <taxon>Staphylococcaceae</taxon>
        <taxon>Staphylococcus</taxon>
    </lineage>
</organism>
<protein>
    <submittedName>
        <fullName evidence="3">PH domain-containing protein</fullName>
    </submittedName>
</protein>
<feature type="domain" description="YdbS-like PH" evidence="2">
    <location>
        <begin position="72"/>
        <end position="144"/>
    </location>
</feature>
<evidence type="ECO:0000313" key="4">
    <source>
        <dbReference type="Proteomes" id="UP000286317"/>
    </source>
</evidence>
<dbReference type="Proteomes" id="UP000286317">
    <property type="component" value="Unassembled WGS sequence"/>
</dbReference>
<evidence type="ECO:0000256" key="1">
    <source>
        <dbReference type="SAM" id="Phobius"/>
    </source>
</evidence>
<evidence type="ECO:0000259" key="2">
    <source>
        <dbReference type="Pfam" id="PF03703"/>
    </source>
</evidence>
<keyword evidence="1" id="KW-0472">Membrane</keyword>
<dbReference type="AlphaFoldDB" id="A0A418IEU2"/>
<reference evidence="3 4" key="1">
    <citation type="journal article" date="2016" name="Front. Microbiol.">
        <title>Comprehensive Phylogenetic Analysis of Bovine Non-aureus Staphylococci Species Based on Whole-Genome Sequencing.</title>
        <authorList>
            <person name="Naushad S."/>
            <person name="Barkema H.W."/>
            <person name="Luby C."/>
            <person name="Condas L.A."/>
            <person name="Nobrega D.B."/>
            <person name="Carson D.A."/>
            <person name="De Buck J."/>
        </authorList>
    </citation>
    <scope>NUCLEOTIDE SEQUENCE [LARGE SCALE GENOMIC DNA]</scope>
    <source>
        <strain evidence="3 4">SNUC 4554</strain>
    </source>
</reference>
<dbReference type="Pfam" id="PF03703">
    <property type="entry name" value="bPH_2"/>
    <property type="match status" value="1"/>
</dbReference>
<keyword evidence="4" id="KW-1185">Reference proteome</keyword>
<gene>
    <name evidence="3" type="ORF">BU112_08660</name>
</gene>
<comment type="caution">
    <text evidence="3">The sequence shown here is derived from an EMBL/GenBank/DDBJ whole genome shotgun (WGS) entry which is preliminary data.</text>
</comment>
<sequence>MSSEQLFKKSPSQALTYYYISEGLSFIVNMIIAIVLIFLWSHFKWWHFIIYLIYAFILCDIIYAVLKPWITYRYTYYRIMENYIEVKFDFFFKTQKIVKLERTQFTERKNNPILKKLDLAKVSLVTAGHRVSFPLISIKDSKAFESMTLGYLKGADFDV</sequence>
<feature type="transmembrane region" description="Helical" evidence="1">
    <location>
        <begin position="45"/>
        <end position="66"/>
    </location>
</feature>